<dbReference type="AlphaFoldDB" id="A0A7S4Q6E1"/>
<gene>
    <name evidence="2" type="ORF">AMON00008_LOCUS13480</name>
</gene>
<protein>
    <recommendedName>
        <fullName evidence="3">PDZ domain-containing protein</fullName>
    </recommendedName>
</protein>
<feature type="region of interest" description="Disordered" evidence="1">
    <location>
        <begin position="153"/>
        <end position="178"/>
    </location>
</feature>
<dbReference type="EMBL" id="HBNR01020299">
    <property type="protein sequence ID" value="CAE4573861.1"/>
    <property type="molecule type" value="Transcribed_RNA"/>
</dbReference>
<evidence type="ECO:0008006" key="3">
    <source>
        <dbReference type="Google" id="ProtNLM"/>
    </source>
</evidence>
<feature type="region of interest" description="Disordered" evidence="1">
    <location>
        <begin position="398"/>
        <end position="421"/>
    </location>
</feature>
<proteinExistence type="predicted"/>
<evidence type="ECO:0000256" key="1">
    <source>
        <dbReference type="SAM" id="MobiDB-lite"/>
    </source>
</evidence>
<feature type="region of interest" description="Disordered" evidence="1">
    <location>
        <begin position="1"/>
        <end position="41"/>
    </location>
</feature>
<accession>A0A7S4Q6E1</accession>
<feature type="compositionally biased region" description="Polar residues" evidence="1">
    <location>
        <begin position="241"/>
        <end position="257"/>
    </location>
</feature>
<feature type="compositionally biased region" description="Pro residues" evidence="1">
    <location>
        <begin position="160"/>
        <end position="173"/>
    </location>
</feature>
<feature type="region of interest" description="Disordered" evidence="1">
    <location>
        <begin position="218"/>
        <end position="259"/>
    </location>
</feature>
<evidence type="ECO:0000313" key="2">
    <source>
        <dbReference type="EMBL" id="CAE4573861.1"/>
    </source>
</evidence>
<name>A0A7S4Q6E1_9DINO</name>
<reference evidence="2" key="1">
    <citation type="submission" date="2021-01" db="EMBL/GenBank/DDBJ databases">
        <authorList>
            <person name="Corre E."/>
            <person name="Pelletier E."/>
            <person name="Niang G."/>
            <person name="Scheremetjew M."/>
            <person name="Finn R."/>
            <person name="Kale V."/>
            <person name="Holt S."/>
            <person name="Cochrane G."/>
            <person name="Meng A."/>
            <person name="Brown T."/>
            <person name="Cohen L."/>
        </authorList>
    </citation>
    <scope>NUCLEOTIDE SEQUENCE</scope>
    <source>
        <strain evidence="2">CCMP3105</strain>
    </source>
</reference>
<organism evidence="2">
    <name type="scientific">Alexandrium monilatum</name>
    <dbReference type="NCBI Taxonomy" id="311494"/>
    <lineage>
        <taxon>Eukaryota</taxon>
        <taxon>Sar</taxon>
        <taxon>Alveolata</taxon>
        <taxon>Dinophyceae</taxon>
        <taxon>Gonyaulacales</taxon>
        <taxon>Pyrocystaceae</taxon>
        <taxon>Alexandrium</taxon>
    </lineage>
</organism>
<sequence>MSLQAGSLIQAAGAGSDQPPSEPEAHTAPTGRSLGSHVDREASERRVSAMWWATELRFRELVERQARATRLLSEDLQRCQESNHLLEEEKDLLWRAIAGLHERMAFAEGLLRLRAASGFDSPLLGKASPPLLQEAAAKYPPLPDFPLLEETAEKEAEEAPAPPQAAAAPPPADAPLKSGMLDDKWSCQATAKFSLADFVDPCPSPPRRLVREGPAAALRAATPGRSPTKSQHMLLTPPRTPQSQRGSKARLGTSTPMKSPAVPASPIVLCEDGGCKFGFTLRLADGVALGLELSYRESGADNALQVLAIKPGGAIDSWNRLCVGGPSAGKEPVAVGDRVVAINGMQEPEAMLQECRTKQLLRLSVVRGERDCEPPCESAAGDAAGGLCGILPAPTPMPRCGPHRPSEPTGATPESALVAHV</sequence>